<dbReference type="EMBL" id="JAIWYP010000002">
    <property type="protein sequence ID" value="KAH3867519.1"/>
    <property type="molecule type" value="Genomic_DNA"/>
</dbReference>
<evidence type="ECO:0000313" key="1">
    <source>
        <dbReference type="EMBL" id="KAH3867519.1"/>
    </source>
</evidence>
<proteinExistence type="predicted"/>
<gene>
    <name evidence="1" type="ORF">DPMN_030648</name>
</gene>
<sequence length="86" mass="9040">MTDGRFANIPAIVMLHPVGGQRAGTTQATQVQDRGRDTVVKQGGVMIVYQGKTPAASPEMTVMTNGHYASAMNGSPKVKNTGHLAM</sequence>
<reference evidence="1" key="1">
    <citation type="journal article" date="2019" name="bioRxiv">
        <title>The Genome of the Zebra Mussel, Dreissena polymorpha: A Resource for Invasive Species Research.</title>
        <authorList>
            <person name="McCartney M.A."/>
            <person name="Auch B."/>
            <person name="Kono T."/>
            <person name="Mallez S."/>
            <person name="Zhang Y."/>
            <person name="Obille A."/>
            <person name="Becker A."/>
            <person name="Abrahante J.E."/>
            <person name="Garbe J."/>
            <person name="Badalamenti J.P."/>
            <person name="Herman A."/>
            <person name="Mangelson H."/>
            <person name="Liachko I."/>
            <person name="Sullivan S."/>
            <person name="Sone E.D."/>
            <person name="Koren S."/>
            <person name="Silverstein K.A.T."/>
            <person name="Beckman K.B."/>
            <person name="Gohl D.M."/>
        </authorList>
    </citation>
    <scope>NUCLEOTIDE SEQUENCE</scope>
    <source>
        <strain evidence="1">Duluth1</strain>
        <tissue evidence="1">Whole animal</tissue>
    </source>
</reference>
<name>A0A9D4M1A9_DREPO</name>
<accession>A0A9D4M1A9</accession>
<organism evidence="1 2">
    <name type="scientific">Dreissena polymorpha</name>
    <name type="common">Zebra mussel</name>
    <name type="synonym">Mytilus polymorpha</name>
    <dbReference type="NCBI Taxonomy" id="45954"/>
    <lineage>
        <taxon>Eukaryota</taxon>
        <taxon>Metazoa</taxon>
        <taxon>Spiralia</taxon>
        <taxon>Lophotrochozoa</taxon>
        <taxon>Mollusca</taxon>
        <taxon>Bivalvia</taxon>
        <taxon>Autobranchia</taxon>
        <taxon>Heteroconchia</taxon>
        <taxon>Euheterodonta</taxon>
        <taxon>Imparidentia</taxon>
        <taxon>Neoheterodontei</taxon>
        <taxon>Myida</taxon>
        <taxon>Dreissenoidea</taxon>
        <taxon>Dreissenidae</taxon>
        <taxon>Dreissena</taxon>
    </lineage>
</organism>
<comment type="caution">
    <text evidence="1">The sequence shown here is derived from an EMBL/GenBank/DDBJ whole genome shotgun (WGS) entry which is preliminary data.</text>
</comment>
<reference evidence="1" key="2">
    <citation type="submission" date="2020-11" db="EMBL/GenBank/DDBJ databases">
        <authorList>
            <person name="McCartney M.A."/>
            <person name="Auch B."/>
            <person name="Kono T."/>
            <person name="Mallez S."/>
            <person name="Becker A."/>
            <person name="Gohl D.M."/>
            <person name="Silverstein K.A.T."/>
            <person name="Koren S."/>
            <person name="Bechman K.B."/>
            <person name="Herman A."/>
            <person name="Abrahante J.E."/>
            <person name="Garbe J."/>
        </authorList>
    </citation>
    <scope>NUCLEOTIDE SEQUENCE</scope>
    <source>
        <strain evidence="1">Duluth1</strain>
        <tissue evidence="1">Whole animal</tissue>
    </source>
</reference>
<dbReference type="Proteomes" id="UP000828390">
    <property type="component" value="Unassembled WGS sequence"/>
</dbReference>
<keyword evidence="2" id="KW-1185">Reference proteome</keyword>
<evidence type="ECO:0000313" key="2">
    <source>
        <dbReference type="Proteomes" id="UP000828390"/>
    </source>
</evidence>
<dbReference type="AlphaFoldDB" id="A0A9D4M1A9"/>
<protein>
    <submittedName>
        <fullName evidence="1">Uncharacterized protein</fullName>
    </submittedName>
</protein>